<dbReference type="GO" id="GO:0043565">
    <property type="term" value="F:sequence-specific DNA binding"/>
    <property type="evidence" value="ECO:0007669"/>
    <property type="project" value="InterPro"/>
</dbReference>
<evidence type="ECO:0000313" key="1">
    <source>
        <dbReference type="EMBL" id="RAJ35395.1"/>
    </source>
</evidence>
<protein>
    <submittedName>
        <fullName evidence="1">DnaA-like protein</fullName>
    </submittedName>
</protein>
<proteinExistence type="predicted"/>
<dbReference type="OrthoDB" id="799757at2"/>
<dbReference type="SUPFAM" id="SSF48295">
    <property type="entry name" value="TrpR-like"/>
    <property type="match status" value="1"/>
</dbReference>
<dbReference type="Proteomes" id="UP000249754">
    <property type="component" value="Unassembled WGS sequence"/>
</dbReference>
<gene>
    <name evidence="1" type="ORF">LY11_00638</name>
</gene>
<accession>A0A327T4V0</accession>
<dbReference type="InterPro" id="IPR010921">
    <property type="entry name" value="Trp_repressor/repl_initiator"/>
</dbReference>
<name>A0A327T4V0_9SPHI</name>
<comment type="caution">
    <text evidence="1">The sequence shown here is derived from an EMBL/GenBank/DDBJ whole genome shotgun (WGS) entry which is preliminary data.</text>
</comment>
<dbReference type="AlphaFoldDB" id="A0A327T4V0"/>
<evidence type="ECO:0000313" key="2">
    <source>
        <dbReference type="Proteomes" id="UP000249754"/>
    </source>
</evidence>
<reference evidence="1 2" key="1">
    <citation type="submission" date="2018-06" db="EMBL/GenBank/DDBJ databases">
        <title>Genomic Encyclopedia of Archaeal and Bacterial Type Strains, Phase II (KMG-II): from individual species to whole genera.</title>
        <authorList>
            <person name="Goeker M."/>
        </authorList>
    </citation>
    <scope>NUCLEOTIDE SEQUENCE [LARGE SCALE GENOMIC DNA]</scope>
    <source>
        <strain evidence="1 2">DSM 14825</strain>
    </source>
</reference>
<dbReference type="EMBL" id="QLLR01000002">
    <property type="protein sequence ID" value="RAJ35395.1"/>
    <property type="molecule type" value="Genomic_DNA"/>
</dbReference>
<sequence length="95" mass="10963">MKPVHIMEMVAEVCGVTTADMQGASRLPDILFAKYITVMILTEDQTADSEIIALFPKHNRIGILYHCRDAFNDLILYNRLFKNWYLESIKRLGDD</sequence>
<organism evidence="1 2">
    <name type="scientific">Pedobacter cryoconitis</name>
    <dbReference type="NCBI Taxonomy" id="188932"/>
    <lineage>
        <taxon>Bacteria</taxon>
        <taxon>Pseudomonadati</taxon>
        <taxon>Bacteroidota</taxon>
        <taxon>Sphingobacteriia</taxon>
        <taxon>Sphingobacteriales</taxon>
        <taxon>Sphingobacteriaceae</taxon>
        <taxon>Pedobacter</taxon>
    </lineage>
</organism>